<gene>
    <name evidence="2" type="primary">sixA</name>
    <name evidence="2" type="ORF">NCTC11872_03082</name>
</gene>
<dbReference type="InterPro" id="IPR013078">
    <property type="entry name" value="His_Pase_superF_clade-1"/>
</dbReference>
<keyword evidence="1 2" id="KW-0378">Hydrolase</keyword>
<dbReference type="SUPFAM" id="SSF53254">
    <property type="entry name" value="Phosphoglycerate mutase-like"/>
    <property type="match status" value="1"/>
</dbReference>
<dbReference type="Pfam" id="PF00300">
    <property type="entry name" value="His_Phos_1"/>
    <property type="match status" value="1"/>
</dbReference>
<protein>
    <submittedName>
        <fullName evidence="2">Phosphohistidine phosphatase SixA-like protein</fullName>
        <ecNumber evidence="2">3.1.3.-</ecNumber>
    </submittedName>
</protein>
<dbReference type="PANTHER" id="PTHR20935">
    <property type="entry name" value="PHOSPHOGLYCERATE MUTASE-RELATED"/>
    <property type="match status" value="1"/>
</dbReference>
<reference evidence="2 3" key="1">
    <citation type="submission" date="2018-06" db="EMBL/GenBank/DDBJ databases">
        <authorList>
            <consortium name="Pathogen Informatics"/>
            <person name="Doyle S."/>
        </authorList>
    </citation>
    <scope>NUCLEOTIDE SEQUENCE [LARGE SCALE GENOMIC DNA]</scope>
    <source>
        <strain evidence="2 3">NCTC11872</strain>
    </source>
</reference>
<name>A0A2X1RN77_HAEIF</name>
<dbReference type="EC" id="3.1.3.-" evidence="2"/>
<dbReference type="GO" id="GO:0101006">
    <property type="term" value="F:protein histidine phosphatase activity"/>
    <property type="evidence" value="ECO:0007669"/>
    <property type="project" value="InterPro"/>
</dbReference>
<organism evidence="2 3">
    <name type="scientific">Haemophilus influenzae</name>
    <dbReference type="NCBI Taxonomy" id="727"/>
    <lineage>
        <taxon>Bacteria</taxon>
        <taxon>Pseudomonadati</taxon>
        <taxon>Pseudomonadota</taxon>
        <taxon>Gammaproteobacteria</taxon>
        <taxon>Pasteurellales</taxon>
        <taxon>Pasteurellaceae</taxon>
        <taxon>Haemophilus</taxon>
    </lineage>
</organism>
<dbReference type="InterPro" id="IPR029033">
    <property type="entry name" value="His_PPase_superfam"/>
</dbReference>
<accession>A0A2X1RN77</accession>
<dbReference type="Proteomes" id="UP000249936">
    <property type="component" value="Unassembled WGS sequence"/>
</dbReference>
<evidence type="ECO:0000313" key="3">
    <source>
        <dbReference type="Proteomes" id="UP000249936"/>
    </source>
</evidence>
<dbReference type="GO" id="GO:0005737">
    <property type="term" value="C:cytoplasm"/>
    <property type="evidence" value="ECO:0007669"/>
    <property type="project" value="InterPro"/>
</dbReference>
<sequence>MNIFIMRHGEAEVMANSDKARHLTVYGSKQAFLQGQWLKQHLSTLVINSLDRILVSPYVRAQETFHQVNQAFDLELENKFEIWEGITPYGHAHCVIDYLEVLKDEGVKSVLIVSHLPLVGEIVAELYGKRNPISFYPATIAQLLWDGNKSEILDASSISCNLFKINYSFLQKIKFLLVFYIIY</sequence>
<dbReference type="EMBL" id="UASK01000018">
    <property type="protein sequence ID" value="SPX43416.1"/>
    <property type="molecule type" value="Genomic_DNA"/>
</dbReference>
<dbReference type="InterPro" id="IPR051021">
    <property type="entry name" value="Mito_Ser/Thr_phosphatase"/>
</dbReference>
<dbReference type="InterPro" id="IPR004449">
    <property type="entry name" value="SixA"/>
</dbReference>
<proteinExistence type="predicted"/>
<dbReference type="Gene3D" id="3.40.50.1240">
    <property type="entry name" value="Phosphoglycerate mutase-like"/>
    <property type="match status" value="1"/>
</dbReference>
<dbReference type="AlphaFoldDB" id="A0A2X1RN77"/>
<evidence type="ECO:0000313" key="2">
    <source>
        <dbReference type="EMBL" id="SPX43416.1"/>
    </source>
</evidence>
<evidence type="ECO:0000256" key="1">
    <source>
        <dbReference type="ARBA" id="ARBA00022801"/>
    </source>
</evidence>
<dbReference type="NCBIfam" id="TIGR00249">
    <property type="entry name" value="sixA"/>
    <property type="match status" value="1"/>
</dbReference>
<dbReference type="CDD" id="cd07067">
    <property type="entry name" value="HP_PGM_like"/>
    <property type="match status" value="1"/>
</dbReference>